<dbReference type="KEGG" id="lsh:CAB17_01390"/>
<dbReference type="InterPro" id="IPR034154">
    <property type="entry name" value="TOPRIM_DnaG/twinkle"/>
</dbReference>
<proteinExistence type="predicted"/>
<dbReference type="Pfam" id="PF23639">
    <property type="entry name" value="DUF7146"/>
    <property type="match status" value="1"/>
</dbReference>
<dbReference type="InterPro" id="IPR006171">
    <property type="entry name" value="TOPRIM_dom"/>
</dbReference>
<name>A0A2H5FH29_9GAMM</name>
<evidence type="ECO:0000256" key="1">
    <source>
        <dbReference type="SAM" id="Coils"/>
    </source>
</evidence>
<accession>A0A2H5FH29</accession>
<evidence type="ECO:0000313" key="4">
    <source>
        <dbReference type="EMBL" id="AUH70851.1"/>
    </source>
</evidence>
<feature type="domain" description="Toprim" evidence="2">
    <location>
        <begin position="139"/>
        <end position="241"/>
    </location>
</feature>
<gene>
    <name evidence="4" type="ORF">CAB17_01390</name>
</gene>
<dbReference type="CDD" id="cd01029">
    <property type="entry name" value="TOPRIM_primases"/>
    <property type="match status" value="1"/>
</dbReference>
<dbReference type="AlphaFoldDB" id="A0A2H5FH29"/>
<organism evidence="4 5">
    <name type="scientific">Legionella sainthelensi</name>
    <dbReference type="NCBI Taxonomy" id="28087"/>
    <lineage>
        <taxon>Bacteria</taxon>
        <taxon>Pseudomonadati</taxon>
        <taxon>Pseudomonadota</taxon>
        <taxon>Gammaproteobacteria</taxon>
        <taxon>Legionellales</taxon>
        <taxon>Legionellaceae</taxon>
        <taxon>Legionella</taxon>
    </lineage>
</organism>
<dbReference type="EMBL" id="CP025491">
    <property type="protein sequence ID" value="AUH70851.1"/>
    <property type="molecule type" value="Genomic_DNA"/>
</dbReference>
<keyword evidence="5" id="KW-1185">Reference proteome</keyword>
<feature type="domain" description="DUF7146" evidence="3">
    <location>
        <begin position="30"/>
        <end position="116"/>
    </location>
</feature>
<dbReference type="Proteomes" id="UP000234343">
    <property type="component" value="Chromosome"/>
</dbReference>
<evidence type="ECO:0000313" key="5">
    <source>
        <dbReference type="Proteomes" id="UP000234343"/>
    </source>
</evidence>
<keyword evidence="1" id="KW-0175">Coiled coil</keyword>
<protein>
    <submittedName>
        <fullName evidence="4">Uncharacterized protein</fullName>
    </submittedName>
</protein>
<evidence type="ECO:0000259" key="2">
    <source>
        <dbReference type="Pfam" id="PF13362"/>
    </source>
</evidence>
<evidence type="ECO:0000259" key="3">
    <source>
        <dbReference type="Pfam" id="PF23639"/>
    </source>
</evidence>
<feature type="coiled-coil region" evidence="1">
    <location>
        <begin position="456"/>
        <end position="527"/>
    </location>
</feature>
<sequence>MNHFIVNSEANFMNDKGINDKLKSISEGSQKQKKAATLYASAKPIEGTLAEKYLVEHRHIPKEVLQHTTFKYDEKSKSLVTPIYDSRNILTGVQLIQLNEEGQKAAPGNDAKRVTENRHHMDKFGRVAMIRQGTDLTRIYIAEGVETAASLLSVIPEEFTVVASLGIQELTSSIPYIRASLIPGAQVVWLADNDKGNKEAEKQLLESKEHFIKSGFKIGQDLFIVAPMKEGEDWNDVLCDGSTNLQESFELSQRALETEYSHMDTEYIIETPLTLLDRAPYEDVEEKETIEQSFSDTESVRLHIIKMEEQLCRMEDYKSLVKILEKLNVDLEKLKTRTFEETHSLAQAERDLKKINRMIFDIKKVLSISPEKSTHPAPDNHKKKLETKLSEKMLEVQLCDQAIGEVSKLSDTNTNIEHLLVDESAFAQYFNKFEKEQQLKCRKGKLQGYQIRQFILEVHKNNLAQLNREINLIKASQLQENSVSFINDVADSCAVLDQLKNIVAGRQKKLEQQNEELCKELEELYLRSLDPKKDFFCNMTLQWWYNNLSAFTFSKPITYTLEPFGHSVELAKVEYLDNEEPEIEETIEQLAHDILQRSGIAKQLNHQESTSEQGISLYERSVKDYAYKLAMNMHRSFNVRIPLTDSRQEQEFDGIAKRRFTKTNPLTEESHSTEEYVILERKTNTGTRQGAMQTAFTQDKINSKMTFFKRGAEYEKFTHTIKNRPVFTDRDIVLCNKEEPGELKLSACDWYHVNSDVLERMDKAAKEILAEALNTRNIEFVFNHPGHNVDQATKKNYFNTNFIQRAMLRVSKCNAGEEDEILKRLQNFYRGWMEKCSSTSQTSLVSDEGTAKNSTHERTTDRNYCEFFARNSTKSSAKDTTEPKLNNLHGA</sequence>
<dbReference type="Pfam" id="PF13362">
    <property type="entry name" value="Toprim_3"/>
    <property type="match status" value="1"/>
</dbReference>
<dbReference type="InterPro" id="IPR055570">
    <property type="entry name" value="DUF7146"/>
</dbReference>
<reference evidence="4 5" key="1">
    <citation type="submission" date="2017-12" db="EMBL/GenBank/DDBJ databases">
        <title>Legionella sainthelensi LA01-117, whole genome sequence of a clinical isolate from New Zealand.</title>
        <authorList>
            <person name="Cree S.L."/>
            <person name="Slow S."/>
            <person name="Kennedy M.A."/>
            <person name="Murdoch D.R."/>
            <person name="Biggs P.J."/>
            <person name="Anderson T."/>
        </authorList>
    </citation>
    <scope>NUCLEOTIDE SEQUENCE [LARGE SCALE GENOMIC DNA]</scope>
    <source>
        <strain evidence="4 5">LA01-117</strain>
    </source>
</reference>